<dbReference type="EC" id="3.2.2.-" evidence="8"/>
<evidence type="ECO:0000256" key="4">
    <source>
        <dbReference type="ARBA" id="ARBA00023204"/>
    </source>
</evidence>
<dbReference type="PANTHER" id="PTHR43286">
    <property type="entry name" value="ENDONUCLEASE III-LIKE PROTEIN 1"/>
    <property type="match status" value="1"/>
</dbReference>
<feature type="compositionally biased region" description="Basic and acidic residues" evidence="9">
    <location>
        <begin position="1"/>
        <end position="11"/>
    </location>
</feature>
<dbReference type="SMART" id="SM00478">
    <property type="entry name" value="ENDO3c"/>
    <property type="match status" value="1"/>
</dbReference>
<evidence type="ECO:0000256" key="10">
    <source>
        <dbReference type="SAM" id="Phobius"/>
    </source>
</evidence>
<feature type="transmembrane region" description="Helical" evidence="10">
    <location>
        <begin position="568"/>
        <end position="589"/>
    </location>
</feature>
<comment type="subcellular location">
    <subcellularLocation>
        <location evidence="8">Nucleus</location>
    </subcellularLocation>
    <subcellularLocation>
        <location evidence="8">Mitochondrion</location>
    </subcellularLocation>
</comment>
<dbReference type="FunFam" id="1.10.1670.10:FF:000003">
    <property type="entry name" value="Endonuclease III homolog"/>
    <property type="match status" value="1"/>
</dbReference>
<comment type="caution">
    <text evidence="8">Lacks conserved residue(s) required for the propagation of feature annotation.</text>
</comment>
<feature type="domain" description="HhH-GPD" evidence="11">
    <location>
        <begin position="179"/>
        <end position="330"/>
    </location>
</feature>
<dbReference type="Gene3D" id="1.10.1670.10">
    <property type="entry name" value="Helix-hairpin-Helix base-excision DNA repair enzymes (C-terminal)"/>
    <property type="match status" value="1"/>
</dbReference>
<comment type="function">
    <text evidence="8">Bifunctional DNA N-glycosylase with associated apurinic/apyrimidinic (AP) lyase function that catalyzes the first step in base excision repair (BER), the primary repair pathway for the repair of oxidative DNA damage. The DNA N-glycosylase activity releases the damaged DNA base from DNA by cleaving the N-glycosidic bond, leaving an AP site. The AP lyase activity cleaves the phosphodiester bond 3' to the AP site by a beta-elimination. Primarily recognizes and repairs oxidative base damage of pyrimidines.</text>
</comment>
<keyword evidence="8" id="KW-0496">Mitochondrion</keyword>
<dbReference type="InterPro" id="IPR000445">
    <property type="entry name" value="HhH_motif"/>
</dbReference>
<proteinExistence type="inferred from homology"/>
<dbReference type="GO" id="GO:0006285">
    <property type="term" value="P:base-excision repair, AP site formation"/>
    <property type="evidence" value="ECO:0007669"/>
    <property type="project" value="UniProtKB-UniRule"/>
</dbReference>
<keyword evidence="2 8" id="KW-0227">DNA damage</keyword>
<keyword evidence="5 8" id="KW-0456">Lyase</keyword>
<feature type="region of interest" description="Disordered" evidence="9">
    <location>
        <begin position="1"/>
        <end position="84"/>
    </location>
</feature>
<dbReference type="InterPro" id="IPR003265">
    <property type="entry name" value="HhH-GPD_domain"/>
</dbReference>
<sequence>MRTSRIARDTSRILTATTRSSSLRRARAATNPLNAVETRESESAVHHGAARSDSDLSSVPDDALTDTGDAIVGRKRKRGQPAPVAVKREVNEVEITAIASPKKESKPKKARRVPAKKITAKDGTVKVEPPPRWEEIYSLTREMRNENVAPVDTMGCESLADRATSPRDQRFQTLISLMLSSQTKDTVTAVAIKGMQERMPGGFNLESVIALEPQTLNAFINKVGFHNLKTKYIKNTAEILRDKFNSDIPDSIQGLTSLPGVGPKMAYLCMSAAWGRDEGIGVDVHVHRITNLWGWHKTTKPEDTRAALESWLPREKWHDINNLLVGFGQTICLPVGKKCGDCKLANRGLCPSAVVGKKIKVKDESLFVKTERNDASATSSARDPCGRSFPLCTSPRLVFTALKDHIQLSAHERNSCLAKARALCAWSPTSSSAAPSNAARLRKRHPQRQHLTLAPTDKYSLVLSPHLLTKPLILALNFLLQQVQADAMNVENATDNVWADASHDPPGENIASTVLPSQRTPIEPSVGSVEQAARIKDVADDDQPVEKSNLSTKIYQARKTVAVKVWRARYALLTVFGFLCWLVLTLLMIESAATGVRGVLMPSYRTTTHRLGSIKSEQSLLVSKFEDLQDIHLQKRPFETHLKCLTRAANVAQDHYGDLPYQSYPLVAEYTTRWAQSECDRIIFSPVLIPRSGWHHVWKALTDHAGAAFFRCKDVLDGLMRAKKQRSQKPSSNAQNTAFSLPLGHRLDCNDEESFCRLSVVPLGSFPTSGNLSSEEMKLISKRRRILQVINGCKHVRDLVAVVWWLIPWKNLMLIAVQIVNNESMARMGEIPYQKGLFRKIFRVSVVFWLAEAAVVWVFFWHQQFTSKDNFSRTITTITYAVHFGAILLCCVELAATWWARTLFFHRFLWAFRELRTAYSETPEEILRQYQVEYNGSSKSNNDVNPSDSVADLIDKQTVVVEGDGADDTSTFPDLHISPGSSLQEDVKLMREHLHRKQAKPKLETKALCPQGVVANSTGSEYSISPTSDSGWSVLTSSEDEAVMLQKMDDSPDDEELVDDATEAGNMDEEEQPTEDGREDNDD</sequence>
<comment type="caution">
    <text evidence="12">The sequence shown here is derived from an EMBL/GenBank/DDBJ whole genome shotgun (WGS) entry which is preliminary data.</text>
</comment>
<evidence type="ECO:0000313" key="12">
    <source>
        <dbReference type="EMBL" id="KAF2452026.1"/>
    </source>
</evidence>
<reference evidence="12" key="1">
    <citation type="journal article" date="2020" name="Stud. Mycol.">
        <title>101 Dothideomycetes genomes: a test case for predicting lifestyles and emergence of pathogens.</title>
        <authorList>
            <person name="Haridas S."/>
            <person name="Albert R."/>
            <person name="Binder M."/>
            <person name="Bloem J."/>
            <person name="Labutti K."/>
            <person name="Salamov A."/>
            <person name="Andreopoulos B."/>
            <person name="Baker S."/>
            <person name="Barry K."/>
            <person name="Bills G."/>
            <person name="Bluhm B."/>
            <person name="Cannon C."/>
            <person name="Castanera R."/>
            <person name="Culley D."/>
            <person name="Daum C."/>
            <person name="Ezra D."/>
            <person name="Gonzalez J."/>
            <person name="Henrissat B."/>
            <person name="Kuo A."/>
            <person name="Liang C."/>
            <person name="Lipzen A."/>
            <person name="Lutzoni F."/>
            <person name="Magnuson J."/>
            <person name="Mondo S."/>
            <person name="Nolan M."/>
            <person name="Ohm R."/>
            <person name="Pangilinan J."/>
            <person name="Park H.-J."/>
            <person name="Ramirez L."/>
            <person name="Alfaro M."/>
            <person name="Sun H."/>
            <person name="Tritt A."/>
            <person name="Yoshinaga Y."/>
            <person name="Zwiers L.-H."/>
            <person name="Turgeon B."/>
            <person name="Goodwin S."/>
            <person name="Spatafora J."/>
            <person name="Crous P."/>
            <person name="Grigoriev I."/>
        </authorList>
    </citation>
    <scope>NUCLEOTIDE SEQUENCE</scope>
    <source>
        <strain evidence="12">CBS 690.94</strain>
    </source>
</reference>
<dbReference type="InterPro" id="IPR030841">
    <property type="entry name" value="NTH1"/>
</dbReference>
<dbReference type="AlphaFoldDB" id="A0A9P4PWZ9"/>
<feature type="compositionally biased region" description="Low complexity" evidence="9">
    <location>
        <begin position="12"/>
        <end position="21"/>
    </location>
</feature>
<evidence type="ECO:0000313" key="13">
    <source>
        <dbReference type="Proteomes" id="UP000799764"/>
    </source>
</evidence>
<dbReference type="CDD" id="cd00056">
    <property type="entry name" value="ENDO3c"/>
    <property type="match status" value="1"/>
</dbReference>
<evidence type="ECO:0000256" key="6">
    <source>
        <dbReference type="ARBA" id="ARBA00023295"/>
    </source>
</evidence>
<dbReference type="GO" id="GO:0003677">
    <property type="term" value="F:DNA binding"/>
    <property type="evidence" value="ECO:0007669"/>
    <property type="project" value="UniProtKB-UniRule"/>
</dbReference>
<dbReference type="Pfam" id="PF00633">
    <property type="entry name" value="HHH"/>
    <property type="match status" value="1"/>
</dbReference>
<evidence type="ECO:0000256" key="7">
    <source>
        <dbReference type="ARBA" id="ARBA00044632"/>
    </source>
</evidence>
<evidence type="ECO:0000256" key="3">
    <source>
        <dbReference type="ARBA" id="ARBA00022801"/>
    </source>
</evidence>
<dbReference type="InterPro" id="IPR004036">
    <property type="entry name" value="Endonuclease-III-like_CS2"/>
</dbReference>
<protein>
    <recommendedName>
        <fullName evidence="8">Endonuclease III homolog</fullName>
        <ecNumber evidence="8">3.2.2.-</ecNumber>
        <ecNumber evidence="8">4.2.99.18</ecNumber>
    </recommendedName>
    <alternativeName>
        <fullName evidence="8">Bifunctional DNA N-glycosylase/DNA-(apurinic or apyrimidinic site) lyase</fullName>
        <shortName evidence="8">DNA glycosylase/AP lyase</shortName>
    </alternativeName>
</protein>
<dbReference type="EMBL" id="MU001492">
    <property type="protein sequence ID" value="KAF2452026.1"/>
    <property type="molecule type" value="Genomic_DNA"/>
</dbReference>
<dbReference type="FunFam" id="1.10.340.30:FF:000014">
    <property type="entry name" value="Endonuclease III homolog"/>
    <property type="match status" value="1"/>
</dbReference>
<feature type="compositionally biased region" description="Basic and acidic residues" evidence="9">
    <location>
        <begin position="37"/>
        <end position="54"/>
    </location>
</feature>
<dbReference type="Gene3D" id="1.10.340.30">
    <property type="entry name" value="Hypothetical protein, domain 2"/>
    <property type="match status" value="1"/>
</dbReference>
<evidence type="ECO:0000256" key="5">
    <source>
        <dbReference type="ARBA" id="ARBA00023239"/>
    </source>
</evidence>
<dbReference type="PROSITE" id="PS01155">
    <property type="entry name" value="ENDONUCLEASE_III_2"/>
    <property type="match status" value="1"/>
</dbReference>
<keyword evidence="6 8" id="KW-0326">Glycosidase</keyword>
<organism evidence="12 13">
    <name type="scientific">Karstenula rhodostoma CBS 690.94</name>
    <dbReference type="NCBI Taxonomy" id="1392251"/>
    <lineage>
        <taxon>Eukaryota</taxon>
        <taxon>Fungi</taxon>
        <taxon>Dikarya</taxon>
        <taxon>Ascomycota</taxon>
        <taxon>Pezizomycotina</taxon>
        <taxon>Dothideomycetes</taxon>
        <taxon>Pleosporomycetidae</taxon>
        <taxon>Pleosporales</taxon>
        <taxon>Massarineae</taxon>
        <taxon>Didymosphaeriaceae</taxon>
        <taxon>Karstenula</taxon>
    </lineage>
</organism>
<dbReference type="OrthoDB" id="2099276at2759"/>
<dbReference type="PANTHER" id="PTHR43286:SF1">
    <property type="entry name" value="ENDONUCLEASE III-LIKE PROTEIN 1"/>
    <property type="match status" value="1"/>
</dbReference>
<gene>
    <name evidence="8" type="primary">NTH1</name>
    <name evidence="12" type="ORF">P171DRAFT_468410</name>
</gene>
<keyword evidence="4 8" id="KW-0234">DNA repair</keyword>
<keyword evidence="13" id="KW-1185">Reference proteome</keyword>
<dbReference type="Proteomes" id="UP000799764">
    <property type="component" value="Unassembled WGS sequence"/>
</dbReference>
<dbReference type="InterPro" id="IPR023170">
    <property type="entry name" value="HhH_base_excis_C"/>
</dbReference>
<dbReference type="Pfam" id="PF00730">
    <property type="entry name" value="HhH-GPD"/>
    <property type="match status" value="1"/>
</dbReference>
<keyword evidence="10" id="KW-1133">Transmembrane helix</keyword>
<comment type="catalytic activity">
    <reaction evidence="7 8">
        <text>2'-deoxyribonucleotide-(2'-deoxyribose 5'-phosphate)-2'-deoxyribonucleotide-DNA = a 3'-end 2'-deoxyribonucleotide-(2,3-dehydro-2,3-deoxyribose 5'-phosphate)-DNA + a 5'-end 5'-phospho-2'-deoxyribonucleoside-DNA + H(+)</text>
        <dbReference type="Rhea" id="RHEA:66592"/>
        <dbReference type="Rhea" id="RHEA-COMP:13180"/>
        <dbReference type="Rhea" id="RHEA-COMP:16897"/>
        <dbReference type="Rhea" id="RHEA-COMP:17067"/>
        <dbReference type="ChEBI" id="CHEBI:15378"/>
        <dbReference type="ChEBI" id="CHEBI:136412"/>
        <dbReference type="ChEBI" id="CHEBI:157695"/>
        <dbReference type="ChEBI" id="CHEBI:167181"/>
        <dbReference type="EC" id="4.2.99.18"/>
    </reaction>
</comment>
<evidence type="ECO:0000256" key="9">
    <source>
        <dbReference type="SAM" id="MobiDB-lite"/>
    </source>
</evidence>
<dbReference type="HAMAP" id="MF_03183">
    <property type="entry name" value="Endonuclease_III_Nth"/>
    <property type="match status" value="1"/>
</dbReference>
<dbReference type="GO" id="GO:0006289">
    <property type="term" value="P:nucleotide-excision repair"/>
    <property type="evidence" value="ECO:0007669"/>
    <property type="project" value="TreeGrafter"/>
</dbReference>
<feature type="transmembrane region" description="Helical" evidence="10">
    <location>
        <begin position="799"/>
        <end position="820"/>
    </location>
</feature>
<evidence type="ECO:0000259" key="11">
    <source>
        <dbReference type="SMART" id="SM00478"/>
    </source>
</evidence>
<dbReference type="GO" id="GO:0140078">
    <property type="term" value="F:class I DNA-(apurinic or apyrimidinic site) endonuclease activity"/>
    <property type="evidence" value="ECO:0007669"/>
    <property type="project" value="UniProtKB-EC"/>
</dbReference>
<feature type="region of interest" description="Disordered" evidence="9">
    <location>
        <begin position="1042"/>
        <end position="1083"/>
    </location>
</feature>
<keyword evidence="3 8" id="KW-0378">Hydrolase</keyword>
<feature type="transmembrane region" description="Helical" evidence="10">
    <location>
        <begin position="880"/>
        <end position="900"/>
    </location>
</feature>
<accession>A0A9P4PWZ9</accession>
<keyword evidence="10" id="KW-0472">Membrane</keyword>
<dbReference type="GO" id="GO:0005739">
    <property type="term" value="C:mitochondrion"/>
    <property type="evidence" value="ECO:0007669"/>
    <property type="project" value="UniProtKB-SubCell"/>
</dbReference>
<name>A0A9P4PWZ9_9PLEO</name>
<keyword evidence="10" id="KW-0812">Transmembrane</keyword>
<evidence type="ECO:0000256" key="2">
    <source>
        <dbReference type="ARBA" id="ARBA00022763"/>
    </source>
</evidence>
<keyword evidence="8" id="KW-0539">Nucleus</keyword>
<feature type="compositionally biased region" description="Acidic residues" evidence="9">
    <location>
        <begin position="1051"/>
        <end position="1083"/>
    </location>
</feature>
<dbReference type="GO" id="GO:0005634">
    <property type="term" value="C:nucleus"/>
    <property type="evidence" value="ECO:0007669"/>
    <property type="project" value="UniProtKB-SubCell"/>
</dbReference>
<feature type="transmembrane region" description="Helical" evidence="10">
    <location>
        <begin position="841"/>
        <end position="860"/>
    </location>
</feature>
<evidence type="ECO:0000256" key="1">
    <source>
        <dbReference type="ARBA" id="ARBA00008343"/>
    </source>
</evidence>
<dbReference type="SUPFAM" id="SSF48150">
    <property type="entry name" value="DNA-glycosylase"/>
    <property type="match status" value="1"/>
</dbReference>
<dbReference type="EC" id="4.2.99.18" evidence="8"/>
<dbReference type="GO" id="GO:0000703">
    <property type="term" value="F:oxidized pyrimidine nucleobase lesion DNA N-glycosylase activity"/>
    <property type="evidence" value="ECO:0007669"/>
    <property type="project" value="UniProtKB-UniRule"/>
</dbReference>
<dbReference type="InterPro" id="IPR011257">
    <property type="entry name" value="DNA_glycosylase"/>
</dbReference>
<comment type="similarity">
    <text evidence="1 8">Belongs to the Nth/MutY family.</text>
</comment>
<evidence type="ECO:0000256" key="8">
    <source>
        <dbReference type="HAMAP-Rule" id="MF_03183"/>
    </source>
</evidence>